<evidence type="ECO:0000256" key="2">
    <source>
        <dbReference type="ARBA" id="ARBA00006991"/>
    </source>
</evidence>
<dbReference type="GO" id="GO:0000978">
    <property type="term" value="F:RNA polymerase II cis-regulatory region sequence-specific DNA binding"/>
    <property type="evidence" value="ECO:0007669"/>
    <property type="project" value="TreeGrafter"/>
</dbReference>
<evidence type="ECO:0000313" key="17">
    <source>
        <dbReference type="RefSeq" id="XP_013932126.1"/>
    </source>
</evidence>
<feature type="domain" description="C2H2-type" evidence="15">
    <location>
        <begin position="163"/>
        <end position="190"/>
    </location>
</feature>
<feature type="domain" description="C2H2-type" evidence="15">
    <location>
        <begin position="910"/>
        <end position="937"/>
    </location>
</feature>
<comment type="subcellular location">
    <subcellularLocation>
        <location evidence="1">Nucleus</location>
    </subcellularLocation>
</comment>
<protein>
    <submittedName>
        <fullName evidence="17 18">Zinc finger protein 629-like</fullName>
    </submittedName>
</protein>
<evidence type="ECO:0000256" key="4">
    <source>
        <dbReference type="ARBA" id="ARBA00022723"/>
    </source>
</evidence>
<accession>A0A6I9Z7L3</accession>
<dbReference type="GO" id="GO:0001228">
    <property type="term" value="F:DNA-binding transcription activator activity, RNA polymerase II-specific"/>
    <property type="evidence" value="ECO:0007669"/>
    <property type="project" value="TreeGrafter"/>
</dbReference>
<dbReference type="FunFam" id="3.30.160.60:FF:000690">
    <property type="entry name" value="Zinc finger protein 354C"/>
    <property type="match status" value="1"/>
</dbReference>
<dbReference type="KEGG" id="tsr:106557410"/>
<dbReference type="RefSeq" id="XP_013932126.1">
    <property type="nucleotide sequence ID" value="XM_014076651.1"/>
</dbReference>
<feature type="domain" description="C2H2-type" evidence="15">
    <location>
        <begin position="51"/>
        <end position="78"/>
    </location>
</feature>
<gene>
    <name evidence="17 18 19 20 21" type="primary">LOC106557410</name>
</gene>
<dbReference type="Pfam" id="PF00096">
    <property type="entry name" value="zf-C2H2"/>
    <property type="match status" value="13"/>
</dbReference>
<keyword evidence="11" id="KW-0804">Transcription</keyword>
<evidence type="ECO:0000256" key="12">
    <source>
        <dbReference type="ARBA" id="ARBA00023242"/>
    </source>
</evidence>
<feature type="domain" description="C2H2-type" evidence="15">
    <location>
        <begin position="331"/>
        <end position="358"/>
    </location>
</feature>
<feature type="region of interest" description="Disordered" evidence="14">
    <location>
        <begin position="938"/>
        <end position="958"/>
    </location>
</feature>
<name>A0A6I9Z7L3_9SAUR</name>
<dbReference type="OrthoDB" id="654211at2759"/>
<keyword evidence="3" id="KW-1017">Isopeptide bond</keyword>
<dbReference type="Gene3D" id="3.30.160.60">
    <property type="entry name" value="Classic Zinc Finger"/>
    <property type="match status" value="17"/>
</dbReference>
<evidence type="ECO:0000256" key="8">
    <source>
        <dbReference type="ARBA" id="ARBA00022843"/>
    </source>
</evidence>
<evidence type="ECO:0000313" key="19">
    <source>
        <dbReference type="RefSeq" id="XP_013932128.1"/>
    </source>
</evidence>
<dbReference type="GO" id="GO:0008270">
    <property type="term" value="F:zinc ion binding"/>
    <property type="evidence" value="ECO:0007669"/>
    <property type="project" value="UniProtKB-KW"/>
</dbReference>
<dbReference type="PANTHER" id="PTHR24376">
    <property type="entry name" value="ZINC FINGER PROTEIN"/>
    <property type="match status" value="1"/>
</dbReference>
<keyword evidence="12" id="KW-0539">Nucleus</keyword>
<feature type="domain" description="C2H2-type" evidence="15">
    <location>
        <begin position="387"/>
        <end position="414"/>
    </location>
</feature>
<feature type="domain" description="C2H2-type" evidence="15">
    <location>
        <begin position="502"/>
        <end position="524"/>
    </location>
</feature>
<dbReference type="FunFam" id="3.30.160.60:FF:000269">
    <property type="entry name" value="Zinc finger protein 287"/>
    <property type="match status" value="3"/>
</dbReference>
<reference evidence="17 18" key="1">
    <citation type="submission" date="2025-04" db="UniProtKB">
        <authorList>
            <consortium name="RefSeq"/>
        </authorList>
    </citation>
    <scope>IDENTIFICATION</scope>
    <source>
        <tissue evidence="17 18">Skeletal muscle</tissue>
    </source>
</reference>
<dbReference type="InterPro" id="IPR013087">
    <property type="entry name" value="Znf_C2H2_type"/>
</dbReference>
<feature type="compositionally biased region" description="Polar residues" evidence="14">
    <location>
        <begin position="788"/>
        <end position="800"/>
    </location>
</feature>
<feature type="region of interest" description="Disordered" evidence="14">
    <location>
        <begin position="1"/>
        <end position="21"/>
    </location>
</feature>
<feature type="domain" description="C2H2-type" evidence="15">
    <location>
        <begin position="219"/>
        <end position="246"/>
    </location>
</feature>
<evidence type="ECO:0000256" key="11">
    <source>
        <dbReference type="ARBA" id="ARBA00023163"/>
    </source>
</evidence>
<evidence type="ECO:0000256" key="10">
    <source>
        <dbReference type="ARBA" id="ARBA00023125"/>
    </source>
</evidence>
<evidence type="ECO:0000256" key="13">
    <source>
        <dbReference type="PROSITE-ProRule" id="PRU00042"/>
    </source>
</evidence>
<feature type="domain" description="C2H2-type" evidence="15">
    <location>
        <begin position="477"/>
        <end position="500"/>
    </location>
</feature>
<keyword evidence="7" id="KW-0862">Zinc</keyword>
<feature type="region of interest" description="Disordered" evidence="14">
    <location>
        <begin position="407"/>
        <end position="448"/>
    </location>
</feature>
<evidence type="ECO:0000256" key="7">
    <source>
        <dbReference type="ARBA" id="ARBA00022833"/>
    </source>
</evidence>
<dbReference type="SUPFAM" id="SSF57667">
    <property type="entry name" value="beta-beta-alpha zinc fingers"/>
    <property type="match status" value="11"/>
</dbReference>
<feature type="domain" description="C2H2-type" evidence="15">
    <location>
        <begin position="359"/>
        <end position="386"/>
    </location>
</feature>
<organism evidence="16 20">
    <name type="scientific">Thamnophis sirtalis</name>
    <dbReference type="NCBI Taxonomy" id="35019"/>
    <lineage>
        <taxon>Eukaryota</taxon>
        <taxon>Metazoa</taxon>
        <taxon>Chordata</taxon>
        <taxon>Craniata</taxon>
        <taxon>Vertebrata</taxon>
        <taxon>Euteleostomi</taxon>
        <taxon>Lepidosauria</taxon>
        <taxon>Squamata</taxon>
        <taxon>Bifurcata</taxon>
        <taxon>Unidentata</taxon>
        <taxon>Episquamata</taxon>
        <taxon>Toxicofera</taxon>
        <taxon>Serpentes</taxon>
        <taxon>Colubroidea</taxon>
        <taxon>Colubridae</taxon>
        <taxon>Natricinae</taxon>
        <taxon>Thamnophis</taxon>
    </lineage>
</organism>
<feature type="compositionally biased region" description="Basic and acidic residues" evidence="14">
    <location>
        <begin position="407"/>
        <end position="424"/>
    </location>
</feature>
<dbReference type="AlphaFoldDB" id="A0A6I9Z7L3"/>
<keyword evidence="4" id="KW-0479">Metal-binding</keyword>
<evidence type="ECO:0000313" key="16">
    <source>
        <dbReference type="Proteomes" id="UP000504617"/>
    </source>
</evidence>
<keyword evidence="16" id="KW-1185">Reference proteome</keyword>
<evidence type="ECO:0000256" key="5">
    <source>
        <dbReference type="ARBA" id="ARBA00022737"/>
    </source>
</evidence>
<evidence type="ECO:0000259" key="15">
    <source>
        <dbReference type="PROSITE" id="PS50157"/>
    </source>
</evidence>
<dbReference type="RefSeq" id="XP_013932129.1">
    <property type="nucleotide sequence ID" value="XM_014076654.1"/>
</dbReference>
<evidence type="ECO:0000313" key="21">
    <source>
        <dbReference type="RefSeq" id="XP_013932130.1"/>
    </source>
</evidence>
<dbReference type="GO" id="GO:0005634">
    <property type="term" value="C:nucleus"/>
    <property type="evidence" value="ECO:0007669"/>
    <property type="project" value="UniProtKB-SubCell"/>
</dbReference>
<keyword evidence="9" id="KW-0805">Transcription regulation</keyword>
<evidence type="ECO:0000313" key="20">
    <source>
        <dbReference type="RefSeq" id="XP_013932129.1"/>
    </source>
</evidence>
<dbReference type="FunFam" id="3.30.160.60:FF:002343">
    <property type="entry name" value="Zinc finger protein 33A"/>
    <property type="match status" value="1"/>
</dbReference>
<dbReference type="GO" id="GO:0022603">
    <property type="term" value="P:regulation of anatomical structure morphogenesis"/>
    <property type="evidence" value="ECO:0007669"/>
    <property type="project" value="UniProtKB-ARBA"/>
</dbReference>
<dbReference type="InterPro" id="IPR036236">
    <property type="entry name" value="Znf_C2H2_sf"/>
</dbReference>
<dbReference type="FunFam" id="3.30.160.60:FF:001157">
    <property type="entry name" value="Zinc finger protein 793"/>
    <property type="match status" value="1"/>
</dbReference>
<evidence type="ECO:0000256" key="1">
    <source>
        <dbReference type="ARBA" id="ARBA00004123"/>
    </source>
</evidence>
<feature type="domain" description="C2H2-type" evidence="15">
    <location>
        <begin position="107"/>
        <end position="134"/>
    </location>
</feature>
<dbReference type="PANTHER" id="PTHR24376:SF241">
    <property type="entry name" value="ZINC FINGER PROTEIN 33A"/>
    <property type="match status" value="1"/>
</dbReference>
<feature type="region of interest" description="Disordered" evidence="14">
    <location>
        <begin position="788"/>
        <end position="832"/>
    </location>
</feature>
<dbReference type="FunFam" id="3.30.160.60:FF:002090">
    <property type="entry name" value="Zinc finger protein 473"/>
    <property type="match status" value="1"/>
</dbReference>
<feature type="domain" description="C2H2-type" evidence="15">
    <location>
        <begin position="135"/>
        <end position="162"/>
    </location>
</feature>
<dbReference type="SMART" id="SM00355">
    <property type="entry name" value="ZnF_C2H2"/>
    <property type="match status" value="21"/>
</dbReference>
<feature type="domain" description="C2H2-type" evidence="15">
    <location>
        <begin position="275"/>
        <end position="302"/>
    </location>
</feature>
<dbReference type="GeneID" id="106557410"/>
<feature type="domain" description="C2H2-type" evidence="15">
    <location>
        <begin position="303"/>
        <end position="330"/>
    </location>
</feature>
<dbReference type="Proteomes" id="UP000504617">
    <property type="component" value="Unplaced"/>
</dbReference>
<keyword evidence="10" id="KW-0238">DNA-binding</keyword>
<feature type="domain" description="C2H2-type" evidence="15">
    <location>
        <begin position="23"/>
        <end position="50"/>
    </location>
</feature>
<evidence type="ECO:0000256" key="14">
    <source>
        <dbReference type="SAM" id="MobiDB-lite"/>
    </source>
</evidence>
<evidence type="ECO:0000313" key="18">
    <source>
        <dbReference type="RefSeq" id="XP_013932127.1"/>
    </source>
</evidence>
<dbReference type="FunFam" id="3.30.160.60:FF:001090">
    <property type="entry name" value="zinc finger protein 629 isoform X2"/>
    <property type="match status" value="1"/>
</dbReference>
<feature type="compositionally biased region" description="Polar residues" evidence="14">
    <location>
        <begin position="811"/>
        <end position="820"/>
    </location>
</feature>
<dbReference type="FunFam" id="3.30.160.60:FF:000342">
    <property type="entry name" value="zinc finger protein 394"/>
    <property type="match status" value="1"/>
</dbReference>
<dbReference type="RefSeq" id="XP_013932127.1">
    <property type="nucleotide sequence ID" value="XM_014076652.1"/>
</dbReference>
<feature type="domain" description="C2H2-type" evidence="15">
    <location>
        <begin position="79"/>
        <end position="106"/>
    </location>
</feature>
<dbReference type="PROSITE" id="PS00028">
    <property type="entry name" value="ZINC_FINGER_C2H2_1"/>
    <property type="match status" value="18"/>
</dbReference>
<dbReference type="PROSITE" id="PS50157">
    <property type="entry name" value="ZINC_FINGER_C2H2_2"/>
    <property type="match status" value="18"/>
</dbReference>
<keyword evidence="6 13" id="KW-0863">Zinc-finger</keyword>
<dbReference type="FunFam" id="3.30.160.60:FF:001202">
    <property type="entry name" value="zinc finger protein 629 isoform X2"/>
    <property type="match status" value="1"/>
</dbReference>
<feature type="domain" description="C2H2-type" evidence="15">
    <location>
        <begin position="191"/>
        <end position="218"/>
    </location>
</feature>
<dbReference type="RefSeq" id="XP_013932130.1">
    <property type="nucleotide sequence ID" value="XM_014076655.1"/>
</dbReference>
<feature type="domain" description="C2H2-type" evidence="15">
    <location>
        <begin position="247"/>
        <end position="274"/>
    </location>
</feature>
<keyword evidence="5" id="KW-0677">Repeat</keyword>
<keyword evidence="8" id="KW-0832">Ubl conjugation</keyword>
<dbReference type="RefSeq" id="XP_013932128.1">
    <property type="nucleotide sequence ID" value="XM_014076653.1"/>
</dbReference>
<dbReference type="FunFam" id="3.30.160.60:FF:000478">
    <property type="entry name" value="Zinc finger protein 133"/>
    <property type="match status" value="1"/>
</dbReference>
<evidence type="ECO:0000256" key="9">
    <source>
        <dbReference type="ARBA" id="ARBA00023015"/>
    </source>
</evidence>
<dbReference type="FunFam" id="3.30.160.60:FF:000431">
    <property type="entry name" value="zinc finger protein 629 isoform X2"/>
    <property type="match status" value="1"/>
</dbReference>
<proteinExistence type="inferred from homology"/>
<dbReference type="FunFam" id="3.30.160.60:FF:002063">
    <property type="entry name" value="RB associated KRAB zinc finger"/>
    <property type="match status" value="1"/>
</dbReference>
<evidence type="ECO:0000256" key="6">
    <source>
        <dbReference type="ARBA" id="ARBA00022771"/>
    </source>
</evidence>
<evidence type="ECO:0000256" key="3">
    <source>
        <dbReference type="ARBA" id="ARBA00022499"/>
    </source>
</evidence>
<comment type="similarity">
    <text evidence="2">Belongs to the krueppel C2H2-type zinc-finger protein family.</text>
</comment>
<feature type="domain" description="C2H2-type" evidence="15">
    <location>
        <begin position="882"/>
        <end position="909"/>
    </location>
</feature>
<sequence length="1063" mass="119549">MEQDNVPAVNVAPVSRGKGERPYPCSECGKAFSQWSKLVRHRRIHTGERPNTCTDCGKSFTQSSHLVQHRRTHTGEKPYVCQDCGKAFSWSSNLAQHQRTHTGEKPYVCRECGKAFSQSTNLIKHQRSHTGEKPYRCPECPKSFYRSSDLIQHQITHTGERPFKCEECGKGFTQSANLVKHRKIHAGEKPFRCNDCGKTFIQSSELIQHQRTHSGEKPYQCQECGKRFGHGATLVKHQRLHMGVEPYRCADCGKTFGLSSALERHRRCHSESRPYACGECGQSFSLASNLTLHARIHRGEKPYRCADCGKCFGMSSTLIRHQRIHTGEKPYACLDCGKAFVRSSHLTQHRRTHTGERPYHCEECGRRFSQSSNLITHQRIHMEERPHVCHGCGQRFALEEELQRHQQEENGKCKEKRKAKEPDRSVSSVEDLYGSSPEDDAPMQEHSENSSVTCAMCRLDSKDAGGVEQLQSRHAVHLCNICEQSFQDAETLAQHEESHTSYICTECGRSFDDAGTLACHQEDHESWICGTCGQMCRDSVALVEHEETHSLPISRPCRVKLIDRKREGQHERSRKGKENMKRSLVQEPPKVLPCINSKVAERDLMEPEEAQGAWVRLECGKSCKDVSILGSHQQSHRRSLVCSEQGHGEVNFRQEKLYQCSECEQDFGDVLALTCHQREQKCGNLDQCLECGQPVVDTSALTLRQERQLGDKVHERLQPKEASSPELDIAVHQKNQTQEPSDTALIDPQEVFAEEETSSESAFSSFNQGKPLEGQLFCCSSGLSAHQGTITDDNTSNNKPQRIPVGPSGGLPQSHSSPSLQEDESCLHPQDGCRVKSPLDASSFKEASIRARISPKSRILDKSSPVSTVMTALIQQSSTKPYKCHECEQSFAAASGLSHHQIGHTKERLLKCPECGQGFPERWALIQHQMDHRVEKHRGAHVPSSSPKENCSKDRGSPELGENFTGFSAILLQRENHISERSMLLRPKDHGADGKQTLADALETSESYFNLDLGKSPCSGGLLTQHHIRPDKGRYFVRSEPRKISRNSSLLLHHLQNHTVEKS</sequence>